<reference evidence="1 2" key="1">
    <citation type="submission" date="2021-06" db="EMBL/GenBank/DDBJ databases">
        <authorList>
            <person name="Kallberg Y."/>
            <person name="Tangrot J."/>
            <person name="Rosling A."/>
        </authorList>
    </citation>
    <scope>NUCLEOTIDE SEQUENCE [LARGE SCALE GENOMIC DNA]</scope>
    <source>
        <strain evidence="1 2">120-4 pot B 10/14</strain>
    </source>
</reference>
<comment type="caution">
    <text evidence="1">The sequence shown here is derived from an EMBL/GenBank/DDBJ whole genome shotgun (WGS) entry which is preliminary data.</text>
</comment>
<feature type="non-terminal residue" evidence="1">
    <location>
        <position position="1"/>
    </location>
</feature>
<evidence type="ECO:0000313" key="2">
    <source>
        <dbReference type="Proteomes" id="UP000789901"/>
    </source>
</evidence>
<protein>
    <submittedName>
        <fullName evidence="1">6802_t:CDS:1</fullName>
    </submittedName>
</protein>
<dbReference type="Proteomes" id="UP000789901">
    <property type="component" value="Unassembled WGS sequence"/>
</dbReference>
<name>A0ABN7WIU3_GIGMA</name>
<dbReference type="EMBL" id="CAJVQB010045655">
    <property type="protein sequence ID" value="CAG8832580.1"/>
    <property type="molecule type" value="Genomic_DNA"/>
</dbReference>
<organism evidence="1 2">
    <name type="scientific">Gigaspora margarita</name>
    <dbReference type="NCBI Taxonomy" id="4874"/>
    <lineage>
        <taxon>Eukaryota</taxon>
        <taxon>Fungi</taxon>
        <taxon>Fungi incertae sedis</taxon>
        <taxon>Mucoromycota</taxon>
        <taxon>Glomeromycotina</taxon>
        <taxon>Glomeromycetes</taxon>
        <taxon>Diversisporales</taxon>
        <taxon>Gigasporaceae</taxon>
        <taxon>Gigaspora</taxon>
    </lineage>
</organism>
<gene>
    <name evidence="1" type="ORF">GMARGA_LOCUS31125</name>
</gene>
<proteinExistence type="predicted"/>
<sequence>DNSPLFEGNDFNISSSSLFENDNFSDGDASSYQYNFCEKIF</sequence>
<keyword evidence="2" id="KW-1185">Reference proteome</keyword>
<evidence type="ECO:0000313" key="1">
    <source>
        <dbReference type="EMBL" id="CAG8832580.1"/>
    </source>
</evidence>
<accession>A0ABN7WIU3</accession>